<dbReference type="InterPro" id="IPR017853">
    <property type="entry name" value="GH"/>
</dbReference>
<dbReference type="OrthoDB" id="421038at2759"/>
<comment type="similarity">
    <text evidence="3 10">Belongs to the glycosyl hydrolase 72 family.</text>
</comment>
<evidence type="ECO:0000313" key="12">
    <source>
        <dbReference type="Proteomes" id="UP000186136"/>
    </source>
</evidence>
<comment type="subcellular location">
    <subcellularLocation>
        <location evidence="1">Cell envelope</location>
    </subcellularLocation>
    <subcellularLocation>
        <location evidence="10">Cell membrane</location>
        <topology evidence="10">Lipid-anchor</topology>
        <topology evidence="10">GPI-anchor</topology>
    </subcellularLocation>
    <subcellularLocation>
        <location evidence="2">Membrane</location>
        <topology evidence="2">Lipid-anchor</topology>
        <topology evidence="2">GPI-anchor</topology>
    </subcellularLocation>
</comment>
<evidence type="ECO:0000256" key="3">
    <source>
        <dbReference type="ARBA" id="ARBA00007528"/>
    </source>
</evidence>
<dbReference type="SUPFAM" id="SSF51445">
    <property type="entry name" value="(Trans)glycosidases"/>
    <property type="match status" value="1"/>
</dbReference>
<comment type="caution">
    <text evidence="11">The sequence shown here is derived from an EMBL/GenBank/DDBJ whole genome shotgun (WGS) entry which is preliminary data.</text>
</comment>
<gene>
    <name evidence="11" type="ORF">PMKS-003698</name>
</gene>
<evidence type="ECO:0000256" key="6">
    <source>
        <dbReference type="ARBA" id="ARBA00022729"/>
    </source>
</evidence>
<dbReference type="EC" id="2.4.1.-" evidence="10"/>
<dbReference type="FunFam" id="3.20.20.80:FF:000032">
    <property type="entry name" value="1,3-beta-glucanosyltransferase"/>
    <property type="match status" value="1"/>
</dbReference>
<dbReference type="Proteomes" id="UP000186136">
    <property type="component" value="Unassembled WGS sequence"/>
</dbReference>
<dbReference type="Pfam" id="PF03198">
    <property type="entry name" value="Glyco_hydro_72"/>
    <property type="match status" value="1"/>
</dbReference>
<evidence type="ECO:0000256" key="7">
    <source>
        <dbReference type="ARBA" id="ARBA00023136"/>
    </source>
</evidence>
<dbReference type="EMBL" id="BDGI01000163">
    <property type="protein sequence ID" value="GAV30189.1"/>
    <property type="molecule type" value="Genomic_DNA"/>
</dbReference>
<reference evidence="11 12" key="1">
    <citation type="submission" date="2016-08" db="EMBL/GenBank/DDBJ databases">
        <title>Whole genome shotgun sequence of Pichia membranifaciens KS47-1.</title>
        <authorList>
            <person name="Konishi M."/>
            <person name="Ishida M."/>
            <person name="Arakawa T."/>
            <person name="Kato Y."/>
            <person name="Horiuchi J."/>
        </authorList>
    </citation>
    <scope>NUCLEOTIDE SEQUENCE [LARGE SCALE GENOMIC DNA]</scope>
    <source>
        <strain evidence="11 12">KS47-1</strain>
    </source>
</reference>
<dbReference type="Gene3D" id="3.20.20.80">
    <property type="entry name" value="Glycosidases"/>
    <property type="match status" value="1"/>
</dbReference>
<proteinExistence type="inferred from homology"/>
<evidence type="ECO:0000256" key="1">
    <source>
        <dbReference type="ARBA" id="ARBA00004196"/>
    </source>
</evidence>
<keyword evidence="12" id="KW-1185">Reference proteome</keyword>
<dbReference type="AlphaFoldDB" id="A0A1Q2YKY3"/>
<evidence type="ECO:0000256" key="5">
    <source>
        <dbReference type="ARBA" id="ARBA00022679"/>
    </source>
</evidence>
<dbReference type="PANTHER" id="PTHR31468">
    <property type="entry name" value="1,3-BETA-GLUCANOSYLTRANSFERASE GAS1"/>
    <property type="match status" value="1"/>
</dbReference>
<dbReference type="PROSITE" id="PS51257">
    <property type="entry name" value="PROKAR_LIPOPROTEIN"/>
    <property type="match status" value="1"/>
</dbReference>
<dbReference type="GO" id="GO:0098552">
    <property type="term" value="C:side of membrane"/>
    <property type="evidence" value="ECO:0007669"/>
    <property type="project" value="UniProtKB-KW"/>
</dbReference>
<evidence type="ECO:0000256" key="8">
    <source>
        <dbReference type="ARBA" id="ARBA00023180"/>
    </source>
</evidence>
<dbReference type="GO" id="GO:0071970">
    <property type="term" value="P:fungal-type cell wall (1-&gt;3)-beta-D-glucan biosynthetic process"/>
    <property type="evidence" value="ECO:0007669"/>
    <property type="project" value="TreeGrafter"/>
</dbReference>
<dbReference type="InterPro" id="IPR004886">
    <property type="entry name" value="Glucanosyltransferase"/>
</dbReference>
<evidence type="ECO:0000313" key="11">
    <source>
        <dbReference type="EMBL" id="GAV30189.1"/>
    </source>
</evidence>
<keyword evidence="4 10" id="KW-0336">GPI-anchor</keyword>
<dbReference type="GO" id="GO:0042124">
    <property type="term" value="F:1,3-beta-glucanosyltransferase activity"/>
    <property type="evidence" value="ECO:0007669"/>
    <property type="project" value="TreeGrafter"/>
</dbReference>
<feature type="signal peptide" evidence="10">
    <location>
        <begin position="1"/>
        <end position="19"/>
    </location>
</feature>
<dbReference type="GO" id="GO:0031505">
    <property type="term" value="P:fungal-type cell wall organization"/>
    <property type="evidence" value="ECO:0007669"/>
    <property type="project" value="TreeGrafter"/>
</dbReference>
<keyword evidence="7 10" id="KW-0472">Membrane</keyword>
<protein>
    <recommendedName>
        <fullName evidence="10">1,3-beta-glucanosyltransferase</fullName>
        <ecNumber evidence="10">2.4.1.-</ecNumber>
    </recommendedName>
</protein>
<dbReference type="GO" id="GO:0005886">
    <property type="term" value="C:plasma membrane"/>
    <property type="evidence" value="ECO:0007669"/>
    <property type="project" value="UniProtKB-SubCell"/>
</dbReference>
<evidence type="ECO:0000256" key="9">
    <source>
        <dbReference type="ARBA" id="ARBA00023288"/>
    </source>
</evidence>
<sequence length="476" mass="52065">MKVLHIFSAFSALVASCCALDPIVVKNNTFWVGETDERFYIRGADYQPGGSSNLTDALADTDICSRDIPYLKKLGLNTIRVYSLDNTLDHDECMQKLEDAGIYVILDVNTPKASISRWKIECSYNTKYLTEVFATIDSFAKFNNTLGFFSANELVNDEDSFQYSPYIKAVTRDMKQYIKAQKYRTIPVGYSAADVSSVRYELAEYLNCGDDEDARIDMLGINDYSWCGHSSFLVSGYKEKVSDYTGYSLPIFLSEFGCNKVPGARPFTEISAIYSTKMSSVFSGGLVYQYFEDVNKYGLVDVDGSSVSVLQDYTNLQNMYNTTNNPEGDGGAAYYEHSECPTNLNFSTSIPPQPKGLSKLLKLGPQGKNTGFKADTQQICSDDEDDIPSAGSSSASSVKSFAAKSSTSSLKTTKHFSATLSTHTTSHTHNTLSSAIKSVSSISSATKSSKNGAGSLHSSSNFMSFLALLAGALYLL</sequence>
<dbReference type="GO" id="GO:0009277">
    <property type="term" value="C:fungal-type cell wall"/>
    <property type="evidence" value="ECO:0007669"/>
    <property type="project" value="UniProtKB-ARBA"/>
</dbReference>
<name>A0A1Q2YKY3_9ASCO</name>
<comment type="function">
    <text evidence="10">Splits internally a 1,3-beta-glucan molecule and transfers the newly generated reducing end (the donor) to the non-reducing end of another 1,3-beta-glucan molecule (the acceptor) forming a 1,3-beta linkage, resulting in the elongation of 1,3-beta-glucan chains in the cell wall.</text>
</comment>
<evidence type="ECO:0000256" key="10">
    <source>
        <dbReference type="RuleBase" id="RU361209"/>
    </source>
</evidence>
<dbReference type="PANTHER" id="PTHR31468:SF5">
    <property type="entry name" value="1,3-BETA-GLUCANOSYLTRANSFERASE GAS5"/>
    <property type="match status" value="1"/>
</dbReference>
<keyword evidence="6 10" id="KW-0732">Signal</keyword>
<accession>A0A1Q2YKY3</accession>
<evidence type="ECO:0000256" key="2">
    <source>
        <dbReference type="ARBA" id="ARBA00004589"/>
    </source>
</evidence>
<feature type="chain" id="PRO_5011814064" description="1,3-beta-glucanosyltransferase" evidence="10">
    <location>
        <begin position="20"/>
        <end position="476"/>
    </location>
</feature>
<evidence type="ECO:0000256" key="4">
    <source>
        <dbReference type="ARBA" id="ARBA00022622"/>
    </source>
</evidence>
<keyword evidence="9 10" id="KW-0449">Lipoprotein</keyword>
<keyword evidence="5 10" id="KW-0808">Transferase</keyword>
<keyword evidence="8" id="KW-0325">Glycoprotein</keyword>
<organism evidence="11 12">
    <name type="scientific">Pichia membranifaciens</name>
    <dbReference type="NCBI Taxonomy" id="4926"/>
    <lineage>
        <taxon>Eukaryota</taxon>
        <taxon>Fungi</taxon>
        <taxon>Dikarya</taxon>
        <taxon>Ascomycota</taxon>
        <taxon>Saccharomycotina</taxon>
        <taxon>Pichiomycetes</taxon>
        <taxon>Pichiales</taxon>
        <taxon>Pichiaceae</taxon>
        <taxon>Pichia</taxon>
    </lineage>
</organism>